<reference evidence="4 5" key="1">
    <citation type="submission" date="2018-05" db="EMBL/GenBank/DDBJ databases">
        <title>Vibrio limimaris sp. nov., isolated from marine sediment.</title>
        <authorList>
            <person name="Li C.-M."/>
        </authorList>
    </citation>
    <scope>NUCLEOTIDE SEQUENCE [LARGE SCALE GENOMIC DNA]</scope>
    <source>
        <strain evidence="4 5">E4404</strain>
    </source>
</reference>
<dbReference type="PANTHER" id="PTHR43420:SF51">
    <property type="entry name" value="PEPTIDYL-LYSINE N-ACETYLTRANSFERASE YIAC"/>
    <property type="match status" value="1"/>
</dbReference>
<comment type="caution">
    <text evidence="4">The sequence shown here is derived from an EMBL/GenBank/DDBJ whole genome shotgun (WGS) entry which is preliminary data.</text>
</comment>
<proteinExistence type="predicted"/>
<evidence type="ECO:0000256" key="1">
    <source>
        <dbReference type="ARBA" id="ARBA00022679"/>
    </source>
</evidence>
<dbReference type="EMBL" id="QFWT01000003">
    <property type="protein sequence ID" value="PWI34212.1"/>
    <property type="molecule type" value="Genomic_DNA"/>
</dbReference>
<dbReference type="CDD" id="cd04301">
    <property type="entry name" value="NAT_SF"/>
    <property type="match status" value="1"/>
</dbReference>
<dbReference type="Proteomes" id="UP000245362">
    <property type="component" value="Unassembled WGS sequence"/>
</dbReference>
<keyword evidence="1 4" id="KW-0808">Transferase</keyword>
<dbReference type="AlphaFoldDB" id="A0A2U3BBN8"/>
<dbReference type="GO" id="GO:0016747">
    <property type="term" value="F:acyltransferase activity, transferring groups other than amino-acyl groups"/>
    <property type="evidence" value="ECO:0007669"/>
    <property type="project" value="InterPro"/>
</dbReference>
<dbReference type="InterPro" id="IPR016181">
    <property type="entry name" value="Acyl_CoA_acyltransferase"/>
</dbReference>
<dbReference type="SUPFAM" id="SSF55729">
    <property type="entry name" value="Acyl-CoA N-acyltransferases (Nat)"/>
    <property type="match status" value="1"/>
</dbReference>
<dbReference type="InterPro" id="IPR050680">
    <property type="entry name" value="YpeA/RimI_acetyltransf"/>
</dbReference>
<protein>
    <submittedName>
        <fullName evidence="4">N-acetyltransferase</fullName>
    </submittedName>
</protein>
<gene>
    <name evidence="4" type="ORF">DI392_08015</name>
</gene>
<dbReference type="Gene3D" id="3.40.630.30">
    <property type="match status" value="1"/>
</dbReference>
<keyword evidence="5" id="KW-1185">Reference proteome</keyword>
<dbReference type="PANTHER" id="PTHR43420">
    <property type="entry name" value="ACETYLTRANSFERASE"/>
    <property type="match status" value="1"/>
</dbReference>
<organism evidence="4 5">
    <name type="scientific">Vibrio albus</name>
    <dbReference type="NCBI Taxonomy" id="2200953"/>
    <lineage>
        <taxon>Bacteria</taxon>
        <taxon>Pseudomonadati</taxon>
        <taxon>Pseudomonadota</taxon>
        <taxon>Gammaproteobacteria</taxon>
        <taxon>Vibrionales</taxon>
        <taxon>Vibrionaceae</taxon>
        <taxon>Vibrio</taxon>
    </lineage>
</organism>
<evidence type="ECO:0000259" key="3">
    <source>
        <dbReference type="PROSITE" id="PS51186"/>
    </source>
</evidence>
<evidence type="ECO:0000313" key="4">
    <source>
        <dbReference type="EMBL" id="PWI34212.1"/>
    </source>
</evidence>
<dbReference type="RefSeq" id="WP_109319376.1">
    <property type="nucleotide sequence ID" value="NZ_QFWT01000003.1"/>
</dbReference>
<feature type="domain" description="N-acetyltransferase" evidence="3">
    <location>
        <begin position="4"/>
        <end position="158"/>
    </location>
</feature>
<evidence type="ECO:0000256" key="2">
    <source>
        <dbReference type="ARBA" id="ARBA00023315"/>
    </source>
</evidence>
<dbReference type="Pfam" id="PF00583">
    <property type="entry name" value="Acetyltransf_1"/>
    <property type="match status" value="1"/>
</dbReference>
<dbReference type="InterPro" id="IPR000182">
    <property type="entry name" value="GNAT_dom"/>
</dbReference>
<name>A0A2U3BBN8_9VIBR</name>
<dbReference type="PROSITE" id="PS51186">
    <property type="entry name" value="GNAT"/>
    <property type="match status" value="1"/>
</dbReference>
<evidence type="ECO:0000313" key="5">
    <source>
        <dbReference type="Proteomes" id="UP000245362"/>
    </source>
</evidence>
<keyword evidence="2" id="KW-0012">Acyltransferase</keyword>
<sequence length="168" mass="19749">MDNIQIRSAVFDDLDELNDMMFALHDYHHKSCPEHFKTAEEIEQEKSIARYLDIPECLVYVAVEEKRVIGFITGHFCELVSTVSKPVEMGSIDELYVLPEKRNSDIAGKLFRKLEQTFDDYGVQQIFVEVWDFNQGAVHFYNKMGFNQHIHWMRKSLQGESSEYKDLF</sequence>
<accession>A0A2U3BBN8</accession>
<dbReference type="OrthoDB" id="5637518at2"/>